<keyword evidence="1" id="KW-0812">Transmembrane</keyword>
<dbReference type="AlphaFoldDB" id="A0A5R8Y4A5"/>
<evidence type="ECO:0000313" key="4">
    <source>
        <dbReference type="Proteomes" id="UP000308901"/>
    </source>
</evidence>
<proteinExistence type="predicted"/>
<keyword evidence="1" id="KW-0472">Membrane</keyword>
<dbReference type="Proteomes" id="UP000308901">
    <property type="component" value="Unassembled WGS sequence"/>
</dbReference>
<dbReference type="Pfam" id="PF09976">
    <property type="entry name" value="TPR_21"/>
    <property type="match status" value="1"/>
</dbReference>
<keyword evidence="4" id="KW-1185">Reference proteome</keyword>
<evidence type="ECO:0000313" key="3">
    <source>
        <dbReference type="EMBL" id="TLP39590.1"/>
    </source>
</evidence>
<dbReference type="EMBL" id="VANU01000002">
    <property type="protein sequence ID" value="TLP39590.1"/>
    <property type="molecule type" value="Genomic_DNA"/>
</dbReference>
<accession>A0A5R8Y4A5</accession>
<feature type="domain" description="Ancillary SecYEG translocon subunit/Cell division coordinator CpoB TPR" evidence="2">
    <location>
        <begin position="29"/>
        <end position="175"/>
    </location>
</feature>
<sequence>MSIKDNVDFVKEELSSEEKFLEGFVKIERFYKKYKLIIIAAVVIIVGGTIGYYVSNYFQKQTKLEANIAFNKVLENPNDKAALDLLKEKNEQLFQVAKFIQASKEGTSADIQVKFLKELTAYEKALSNKNIEQLNTLSMNNDFLLKEFAIFNKALIQTNEGKYKDAKATLQLIPEDSKVNDLVNVLKHYLVTK</sequence>
<organism evidence="3 4">
    <name type="scientific">Arcobacter arenosus</name>
    <dbReference type="NCBI Taxonomy" id="2576037"/>
    <lineage>
        <taxon>Bacteria</taxon>
        <taxon>Pseudomonadati</taxon>
        <taxon>Campylobacterota</taxon>
        <taxon>Epsilonproteobacteria</taxon>
        <taxon>Campylobacterales</taxon>
        <taxon>Arcobacteraceae</taxon>
        <taxon>Arcobacter</taxon>
    </lineage>
</organism>
<feature type="transmembrane region" description="Helical" evidence="1">
    <location>
        <begin position="36"/>
        <end position="54"/>
    </location>
</feature>
<dbReference type="InterPro" id="IPR018704">
    <property type="entry name" value="SecYEG/CpoB_TPR"/>
</dbReference>
<gene>
    <name evidence="3" type="ORF">FDK22_06905</name>
</gene>
<evidence type="ECO:0000256" key="1">
    <source>
        <dbReference type="SAM" id="Phobius"/>
    </source>
</evidence>
<comment type="caution">
    <text evidence="3">The sequence shown here is derived from an EMBL/GenBank/DDBJ whole genome shotgun (WGS) entry which is preliminary data.</text>
</comment>
<reference evidence="3 4" key="1">
    <citation type="submission" date="2019-05" db="EMBL/GenBank/DDBJ databases">
        <title>Arcobacter sp. nov., isolated from sea sediment.</title>
        <authorList>
            <person name="Kim W."/>
        </authorList>
    </citation>
    <scope>NUCLEOTIDE SEQUENCE [LARGE SCALE GENOMIC DNA]</scope>
    <source>
        <strain evidence="3 4">CAU 1517</strain>
    </source>
</reference>
<keyword evidence="1" id="KW-1133">Transmembrane helix</keyword>
<evidence type="ECO:0000259" key="2">
    <source>
        <dbReference type="Pfam" id="PF09976"/>
    </source>
</evidence>
<dbReference type="OrthoDB" id="5334020at2"/>
<dbReference type="RefSeq" id="WP_138152172.1">
    <property type="nucleotide sequence ID" value="NZ_CBDDKQ010000002.1"/>
</dbReference>
<protein>
    <submittedName>
        <fullName evidence="3">Tetratricopeptide repeat protein</fullName>
    </submittedName>
</protein>
<name>A0A5R8Y4A5_9BACT</name>